<dbReference type="Proteomes" id="UP000473091">
    <property type="component" value="Unassembled WGS sequence"/>
</dbReference>
<reference evidence="2 3" key="1">
    <citation type="submission" date="2019-09" db="EMBL/GenBank/DDBJ databases">
        <authorList>
            <person name="Pidcock S.E."/>
            <person name="Huws S.A."/>
        </authorList>
    </citation>
    <scope>NUCLEOTIDE SEQUENCE [LARGE SCALE GENOMIC DNA]</scope>
    <source>
        <strain evidence="2 3">MZ8</strain>
    </source>
</reference>
<feature type="transmembrane region" description="Helical" evidence="1">
    <location>
        <begin position="187"/>
        <end position="205"/>
    </location>
</feature>
<feature type="transmembrane region" description="Helical" evidence="1">
    <location>
        <begin position="210"/>
        <end position="227"/>
    </location>
</feature>
<keyword evidence="1" id="KW-0812">Transmembrane</keyword>
<organism evidence="2 3">
    <name type="scientific">Pseudobutyrivibrio xylanivorans</name>
    <dbReference type="NCBI Taxonomy" id="185007"/>
    <lineage>
        <taxon>Bacteria</taxon>
        <taxon>Bacillati</taxon>
        <taxon>Bacillota</taxon>
        <taxon>Clostridia</taxon>
        <taxon>Lachnospirales</taxon>
        <taxon>Lachnospiraceae</taxon>
        <taxon>Pseudobutyrivibrio</taxon>
    </lineage>
</organism>
<feature type="transmembrane region" description="Helical" evidence="1">
    <location>
        <begin position="139"/>
        <end position="159"/>
    </location>
</feature>
<dbReference type="AlphaFoldDB" id="A0A6M0LIC2"/>
<sequence>MKKLLENKYIENFFLAAMCATVFTMSLCYWILELTYKYNQNTDSFVDINWVAGAGLIISAYFLFRKKRIDMDPAILLLLQVAVLLAVVDYNNGEFIKVCYAWFLPISYICGKLAITYDDKIISNTIDIEKDKRVVEKRTLLIVAALVIGMFLISFSDFWPNWKSGWAFGTEIWSSAWAENTTARTTFGLGFVPTISICFIIFFIYKKHIFLSLVILVSNIVVQYISYKTEGRTFMMMLPLAGMVMGCMALYDNWKTIDKRKKTLIILVPCLLIVLGVIAFYANAFGIQDRYNNSFMSAGGGFLRNERIRLNVNAIKNIIAYPTDNIHTRYGLHTGHNISITFGATYDVTIMILVVLVRLFYTIEAFKMAFNKNIGFIKYILFPIFVNLNIYYSLEPNAAWAREYWMAGLLISGMIAGWNSKGSIRKG</sequence>
<feature type="transmembrane region" description="Helical" evidence="1">
    <location>
        <begin position="338"/>
        <end position="361"/>
    </location>
</feature>
<feature type="transmembrane region" description="Helical" evidence="1">
    <location>
        <begin position="404"/>
        <end position="420"/>
    </location>
</feature>
<feature type="transmembrane region" description="Helical" evidence="1">
    <location>
        <begin position="263"/>
        <end position="282"/>
    </location>
</feature>
<protein>
    <recommendedName>
        <fullName evidence="4">O-antigen ligase family protein</fullName>
    </recommendedName>
</protein>
<gene>
    <name evidence="2" type="ORF">F0Q01_10395</name>
</gene>
<proteinExistence type="predicted"/>
<name>A0A6M0LIC2_PSEXY</name>
<feature type="transmembrane region" description="Helical" evidence="1">
    <location>
        <begin position="44"/>
        <end position="64"/>
    </location>
</feature>
<evidence type="ECO:0000313" key="2">
    <source>
        <dbReference type="EMBL" id="NEX02285.1"/>
    </source>
</evidence>
<evidence type="ECO:0000313" key="3">
    <source>
        <dbReference type="Proteomes" id="UP000473091"/>
    </source>
</evidence>
<feature type="transmembrane region" description="Helical" evidence="1">
    <location>
        <begin position="373"/>
        <end position="392"/>
    </location>
</feature>
<accession>A0A6M0LIC2</accession>
<keyword evidence="1" id="KW-0472">Membrane</keyword>
<feature type="transmembrane region" description="Helical" evidence="1">
    <location>
        <begin position="233"/>
        <end position="251"/>
    </location>
</feature>
<evidence type="ECO:0000256" key="1">
    <source>
        <dbReference type="SAM" id="Phobius"/>
    </source>
</evidence>
<evidence type="ECO:0008006" key="4">
    <source>
        <dbReference type="Google" id="ProtNLM"/>
    </source>
</evidence>
<dbReference type="EMBL" id="VTVE01000003">
    <property type="protein sequence ID" value="NEX02285.1"/>
    <property type="molecule type" value="Genomic_DNA"/>
</dbReference>
<comment type="caution">
    <text evidence="2">The sequence shown here is derived from an EMBL/GenBank/DDBJ whole genome shotgun (WGS) entry which is preliminary data.</text>
</comment>
<feature type="transmembrane region" description="Helical" evidence="1">
    <location>
        <begin position="12"/>
        <end position="32"/>
    </location>
</feature>
<reference evidence="2 3" key="2">
    <citation type="submission" date="2020-03" db="EMBL/GenBank/DDBJ databases">
        <title>Investigating the evolutionary divergence of the Butyrivibrio group.</title>
        <authorList>
            <person name="Skvortsov T."/>
            <person name="Santos F.G."/>
            <person name="Ting K.S."/>
            <person name="Creevey C.J."/>
        </authorList>
    </citation>
    <scope>NUCLEOTIDE SEQUENCE [LARGE SCALE GENOMIC DNA]</scope>
    <source>
        <strain evidence="2 3">MZ8</strain>
    </source>
</reference>
<keyword evidence="1" id="KW-1133">Transmembrane helix</keyword>
<dbReference type="RefSeq" id="WP_090488706.1">
    <property type="nucleotide sequence ID" value="NZ_VTVE01000003.1"/>
</dbReference>